<keyword evidence="2" id="KW-1185">Reference proteome</keyword>
<gene>
    <name evidence="1" type="ORF">MTBPR1_30324</name>
</gene>
<accession>A0A1C3RIC2</accession>
<protein>
    <submittedName>
        <fullName evidence="1">Uncharacterized protein</fullName>
    </submittedName>
</protein>
<reference evidence="1 2" key="1">
    <citation type="submission" date="2016-07" db="EMBL/GenBank/DDBJ databases">
        <authorList>
            <person name="Lefevre C.T."/>
        </authorList>
    </citation>
    <scope>NUCLEOTIDE SEQUENCE [LARGE SCALE GENOMIC DNA]</scope>
    <source>
        <strain evidence="1">PR1</strain>
    </source>
</reference>
<organism evidence="1 2">
    <name type="scientific">Candidatus Terasakiella magnetica</name>
    <dbReference type="NCBI Taxonomy" id="1867952"/>
    <lineage>
        <taxon>Bacteria</taxon>
        <taxon>Pseudomonadati</taxon>
        <taxon>Pseudomonadota</taxon>
        <taxon>Alphaproteobacteria</taxon>
        <taxon>Rhodospirillales</taxon>
        <taxon>Terasakiellaceae</taxon>
        <taxon>Terasakiella</taxon>
    </lineage>
</organism>
<evidence type="ECO:0000313" key="1">
    <source>
        <dbReference type="EMBL" id="SCA56954.1"/>
    </source>
</evidence>
<sequence length="26" mass="2802">MMKVTVGFLFAAAVNLGFGLMKRKGD</sequence>
<evidence type="ECO:0000313" key="2">
    <source>
        <dbReference type="Proteomes" id="UP000231658"/>
    </source>
</evidence>
<dbReference type="Proteomes" id="UP000231658">
    <property type="component" value="Unassembled WGS sequence"/>
</dbReference>
<dbReference type="EMBL" id="FLYE01000023">
    <property type="protein sequence ID" value="SCA56954.1"/>
    <property type="molecule type" value="Genomic_DNA"/>
</dbReference>
<name>A0A1C3RIC2_9PROT</name>
<dbReference type="AlphaFoldDB" id="A0A1C3RIC2"/>
<proteinExistence type="predicted"/>